<keyword evidence="2" id="KW-1185">Reference proteome</keyword>
<evidence type="ECO:0000313" key="2">
    <source>
        <dbReference type="Proteomes" id="UP000198623"/>
    </source>
</evidence>
<accession>A0A1I2RID4</accession>
<gene>
    <name evidence="1" type="ORF">SAMN05216175_106128</name>
</gene>
<reference evidence="2" key="1">
    <citation type="submission" date="2016-10" db="EMBL/GenBank/DDBJ databases">
        <authorList>
            <person name="Varghese N."/>
            <person name="Submissions S."/>
        </authorList>
    </citation>
    <scope>NUCLEOTIDE SEQUENCE [LARGE SCALE GENOMIC DNA]</scope>
    <source>
        <strain evidence="2">CGMCC 1.10971</strain>
    </source>
</reference>
<evidence type="ECO:0008006" key="3">
    <source>
        <dbReference type="Google" id="ProtNLM"/>
    </source>
</evidence>
<dbReference type="EMBL" id="FOOU01000006">
    <property type="protein sequence ID" value="SFG40272.1"/>
    <property type="molecule type" value="Genomic_DNA"/>
</dbReference>
<name>A0A1I2RID4_9GAMM</name>
<dbReference type="Proteomes" id="UP000198623">
    <property type="component" value="Unassembled WGS sequence"/>
</dbReference>
<organism evidence="1 2">
    <name type="scientific">Neptunomonas qingdaonensis</name>
    <dbReference type="NCBI Taxonomy" id="1045558"/>
    <lineage>
        <taxon>Bacteria</taxon>
        <taxon>Pseudomonadati</taxon>
        <taxon>Pseudomonadota</taxon>
        <taxon>Gammaproteobacteria</taxon>
        <taxon>Oceanospirillales</taxon>
        <taxon>Oceanospirillaceae</taxon>
        <taxon>Neptunomonas</taxon>
    </lineage>
</organism>
<dbReference type="SUPFAM" id="SSF56935">
    <property type="entry name" value="Porins"/>
    <property type="match status" value="1"/>
</dbReference>
<dbReference type="AlphaFoldDB" id="A0A1I2RID4"/>
<evidence type="ECO:0000313" key="1">
    <source>
        <dbReference type="EMBL" id="SFG40272.1"/>
    </source>
</evidence>
<proteinExistence type="predicted"/>
<dbReference type="RefSeq" id="WP_198064197.1">
    <property type="nucleotide sequence ID" value="NZ_FOOU01000006.1"/>
</dbReference>
<dbReference type="STRING" id="1045558.SAMN05216175_106128"/>
<protein>
    <recommendedName>
        <fullName evidence="3">Porin</fullName>
    </recommendedName>
</protein>
<sequence length="408" mass="46448">MSLLRSSHVQHGIKLTSMGLILACSSQVHASAEFEASGKVTAELRLFSENPQYADQYQDANLSIAVEPDFFWQWNDALDSLSFKPFFRLDQHDNERTHADIRELSWVHQGDDWELRSGIRKVFWGVTEFQHLVDVINQSDGIEDIDGEDKLGQPMINLSLVKSWGIVDLYLLPGFREQTFPGKKGRLRSSLVVDTDQAQFEAGNEAMHTDLAIRWSQSVGDFDLGAHWFRGTNRDPILEMGMKGSEMVLVPYYEQMNQVGFDLQATIESWLWKAETIWRNSESDTYWAAQAGFEYTFYGIQESYADLGVLLEYGWDQRGKKTKAIFQNDISVGARLALNDTASTELLAGVIYDVDYGSTSLQLEASRRLGDKWKITLDGRFFSADDSADMMSSMDKDDHIQIGVERYF</sequence>